<dbReference type="NCBIfam" id="TIGR01543">
    <property type="entry name" value="proheadase_HK97"/>
    <property type="match status" value="1"/>
</dbReference>
<dbReference type="Pfam" id="PF04586">
    <property type="entry name" value="Peptidase_S78"/>
    <property type="match status" value="1"/>
</dbReference>
<dbReference type="Gene3D" id="3.30.2400.10">
    <property type="entry name" value="Major capsid protein gp5"/>
    <property type="match status" value="1"/>
</dbReference>
<comment type="subcellular location">
    <subcellularLocation>
        <location evidence="1">Virion</location>
    </subcellularLocation>
</comment>
<keyword evidence="3" id="KW-0645">Protease</keyword>
<dbReference type="InterPro" id="IPR054612">
    <property type="entry name" value="Phage_capsid-like_C"/>
</dbReference>
<comment type="caution">
    <text evidence="7">The sequence shown here is derived from an EMBL/GenBank/DDBJ whole genome shotgun (WGS) entry which is preliminary data.</text>
</comment>
<evidence type="ECO:0000256" key="4">
    <source>
        <dbReference type="ARBA" id="ARBA00022801"/>
    </source>
</evidence>
<feature type="domain" description="Prohead serine protease" evidence="5">
    <location>
        <begin position="25"/>
        <end position="163"/>
    </location>
</feature>
<dbReference type="InterPro" id="IPR024455">
    <property type="entry name" value="Phage_capsid"/>
</dbReference>
<evidence type="ECO:0000259" key="5">
    <source>
        <dbReference type="Pfam" id="PF04586"/>
    </source>
</evidence>
<evidence type="ECO:0000256" key="1">
    <source>
        <dbReference type="ARBA" id="ARBA00004328"/>
    </source>
</evidence>
<evidence type="ECO:0000313" key="8">
    <source>
        <dbReference type="Proteomes" id="UP001597295"/>
    </source>
</evidence>
<accession>A0ABW5DT65</accession>
<dbReference type="NCBIfam" id="TIGR01554">
    <property type="entry name" value="major_cap_HK97"/>
    <property type="match status" value="1"/>
</dbReference>
<name>A0ABW5DT65_9PROT</name>
<dbReference type="InterPro" id="IPR006433">
    <property type="entry name" value="Prohead_protease"/>
</dbReference>
<evidence type="ECO:0000313" key="7">
    <source>
        <dbReference type="EMBL" id="MFD2264338.1"/>
    </source>
</evidence>
<dbReference type="InterPro" id="IPR054613">
    <property type="entry name" value="Peptidase_S78_dom"/>
</dbReference>
<dbReference type="SUPFAM" id="SSF50789">
    <property type="entry name" value="Herpes virus serine proteinase, assemblin"/>
    <property type="match status" value="1"/>
</dbReference>
<keyword evidence="2" id="KW-1188">Viral release from host cell</keyword>
<gene>
    <name evidence="7" type="ORF">ACFSM5_15650</name>
</gene>
<dbReference type="Proteomes" id="UP001597295">
    <property type="component" value="Unassembled WGS sequence"/>
</dbReference>
<evidence type="ECO:0000256" key="2">
    <source>
        <dbReference type="ARBA" id="ARBA00022612"/>
    </source>
</evidence>
<evidence type="ECO:0000259" key="6">
    <source>
        <dbReference type="Pfam" id="PF05065"/>
    </source>
</evidence>
<dbReference type="SUPFAM" id="SSF56563">
    <property type="entry name" value="Major capsid protein gp5"/>
    <property type="match status" value="1"/>
</dbReference>
<proteinExistence type="predicted"/>
<reference evidence="8" key="1">
    <citation type="journal article" date="2019" name="Int. J. Syst. Evol. Microbiol.">
        <title>The Global Catalogue of Microorganisms (GCM) 10K type strain sequencing project: providing services to taxonomists for standard genome sequencing and annotation.</title>
        <authorList>
            <consortium name="The Broad Institute Genomics Platform"/>
            <consortium name="The Broad Institute Genome Sequencing Center for Infectious Disease"/>
            <person name="Wu L."/>
            <person name="Ma J."/>
        </authorList>
    </citation>
    <scope>NUCLEOTIDE SEQUENCE [LARGE SCALE GENOMIC DNA]</scope>
    <source>
        <strain evidence="8">CGMCC 1.19062</strain>
    </source>
</reference>
<keyword evidence="8" id="KW-1185">Reference proteome</keyword>
<sequence>MTTLKRATTRLSAVAAEGLVPADAETEGIFTGYGTVFDIPDLDGDVIAPGAFRDSLKRLATQGGPRLLWQHDPTQPIGVWTEVVEDARGLKMTGRLALDTQRGAEAFALLKLGALDGLSLGFTILQAERDSEGRRRITCAELHECSPVTFPCQPAARVQAVKSATFSPDRAGDTAMDQSLTDTLNTLTTEIATVKSAVAALNRPNLEPGNTPGLGRLIRALAAGRGDPERAAAFATKSWGDGYTAKALEAGTGSAGGFIVPEPQIAEIAELLRPASVVRRLGATVVPMPNGTLLLAKLAGGSQADYIGENSPISASQPNFTQVRLTARKLAALVPVSNDLIRYAGPTADQVVRDDLVAALAQRQDLAFLYGDGTGNSPKGLRHWASQVFAANPSGTLDAIVSDLGEMVLALRTSGARMLRPAWIMAPKTEQALMNVRDESGQFVFRAEMLTGKLQGFPYASTLQVAVAMENNEEVSDIFLVDMADAVIGEAAGLVIDASGEAAYQAGSAVVPAFSLDQTVIRCITAHDFVMRHEKSVVVMTNVTWAP</sequence>
<keyword evidence="4" id="KW-0378">Hydrolase</keyword>
<feature type="domain" description="Phage capsid-like C-terminal" evidence="6">
    <location>
        <begin position="256"/>
        <end position="541"/>
    </location>
</feature>
<evidence type="ECO:0000256" key="3">
    <source>
        <dbReference type="ARBA" id="ARBA00022670"/>
    </source>
</evidence>
<dbReference type="RefSeq" id="WP_379877420.1">
    <property type="nucleotide sequence ID" value="NZ_JBHUIP010000013.1"/>
</dbReference>
<protein>
    <submittedName>
        <fullName evidence="7">Phage major capsid protein</fullName>
    </submittedName>
</protein>
<organism evidence="7 8">
    <name type="scientific">Lacibacterium aquatile</name>
    <dbReference type="NCBI Taxonomy" id="1168082"/>
    <lineage>
        <taxon>Bacteria</taxon>
        <taxon>Pseudomonadati</taxon>
        <taxon>Pseudomonadota</taxon>
        <taxon>Alphaproteobacteria</taxon>
        <taxon>Rhodospirillales</taxon>
        <taxon>Rhodospirillaceae</taxon>
    </lineage>
</organism>
<dbReference type="EMBL" id="JBHUIP010000013">
    <property type="protein sequence ID" value="MFD2264338.1"/>
    <property type="molecule type" value="Genomic_DNA"/>
</dbReference>
<dbReference type="Pfam" id="PF05065">
    <property type="entry name" value="Phage_capsid"/>
    <property type="match status" value="1"/>
</dbReference>